<keyword evidence="2" id="KW-1185">Reference proteome</keyword>
<proteinExistence type="predicted"/>
<dbReference type="RefSeq" id="XP_017891841.1">
    <property type="nucleotide sequence ID" value="XM_018036352.1"/>
</dbReference>
<evidence type="ECO:0000313" key="2">
    <source>
        <dbReference type="Proteomes" id="UP000694925"/>
    </source>
</evidence>
<dbReference type="GeneID" id="108632052"/>
<protein>
    <submittedName>
        <fullName evidence="3">General transcription factor II-I repeat domain-containing protein 2-like</fullName>
    </submittedName>
</protein>
<dbReference type="PANTHER" id="PTHR45913:SF5">
    <property type="entry name" value="GENERAL TRANSCRIPTION FACTOR II-I REPEAT DOMAIN-CONTAINING PROTEIN 2A-LIKE PROTEIN"/>
    <property type="match status" value="1"/>
</dbReference>
<evidence type="ECO:0000259" key="1">
    <source>
        <dbReference type="Pfam" id="PF18658"/>
    </source>
</evidence>
<organism evidence="2 3">
    <name type="scientific">Ceratina calcarata</name>
    <dbReference type="NCBI Taxonomy" id="156304"/>
    <lineage>
        <taxon>Eukaryota</taxon>
        <taxon>Metazoa</taxon>
        <taxon>Ecdysozoa</taxon>
        <taxon>Arthropoda</taxon>
        <taxon>Hexapoda</taxon>
        <taxon>Insecta</taxon>
        <taxon>Pterygota</taxon>
        <taxon>Neoptera</taxon>
        <taxon>Endopterygota</taxon>
        <taxon>Hymenoptera</taxon>
        <taxon>Apocrita</taxon>
        <taxon>Aculeata</taxon>
        <taxon>Apoidea</taxon>
        <taxon>Anthophila</taxon>
        <taxon>Apidae</taxon>
        <taxon>Ceratina</taxon>
        <taxon>Zadontomerus</taxon>
    </lineage>
</organism>
<reference evidence="3" key="1">
    <citation type="submission" date="2025-08" db="UniProtKB">
        <authorList>
            <consortium name="RefSeq"/>
        </authorList>
    </citation>
    <scope>IDENTIFICATION</scope>
    <source>
        <tissue evidence="3">Whole body</tissue>
    </source>
</reference>
<gene>
    <name evidence="3" type="primary">LOC108632052</name>
</gene>
<name>A0AAJ7JET6_9HYME</name>
<dbReference type="Proteomes" id="UP000694925">
    <property type="component" value="Unplaced"/>
</dbReference>
<dbReference type="PANTHER" id="PTHR45913">
    <property type="entry name" value="EPM2A-INTERACTING PROTEIN 1"/>
    <property type="match status" value="1"/>
</dbReference>
<dbReference type="InterPro" id="IPR040647">
    <property type="entry name" value="SPIN-DOC_Znf-C2H2"/>
</dbReference>
<dbReference type="AlphaFoldDB" id="A0AAJ7JET6"/>
<accession>A0AAJ7JET6</accession>
<dbReference type="SUPFAM" id="SSF53098">
    <property type="entry name" value="Ribonuclease H-like"/>
    <property type="match status" value="1"/>
</dbReference>
<dbReference type="Pfam" id="PF18658">
    <property type="entry name" value="zf-C2H2_12"/>
    <property type="match status" value="1"/>
</dbReference>
<dbReference type="KEGG" id="ccal:108632052"/>
<feature type="domain" description="SPIN-DOC-like zinc-finger" evidence="1">
    <location>
        <begin position="20"/>
        <end position="79"/>
    </location>
</feature>
<evidence type="ECO:0000313" key="3">
    <source>
        <dbReference type="RefSeq" id="XP_017891841.1"/>
    </source>
</evidence>
<dbReference type="InterPro" id="IPR012337">
    <property type="entry name" value="RNaseH-like_sf"/>
</dbReference>
<sequence>MDAPSCSKRPSKNAVTYFKSAWKEEFLFIADGDLVKCLVCHKQLNQVKRYNVERHYTVYHEIEYMSYTPEQRREKIEALKAQMSSNDDEADDELSIMDENVLEVSYKIAYEIGRTTLPFTVGEIIKNSMAIAAHHLFPSEIKKVEAISLSRSTISRRIREIAENMMEQLSECSKKFVAYSLALDESTDISGTPKLSIFIRGVDIHMNIVEELLDFCDMKGTKGEDIMACVEQSINDHDLDWHNLVSVATDGAPSMIGRNIGFVGRLRQKLQNLPIPHNIIAVHCIVHKENLSAKTIKFESVMTVVVQTINYIRNHGLKRVQFKTFLQELDSEYGELPYFTEVRWLSRGKALDRFFKLRDEIKNFMQTAGKPIPQLEDNNWLENLAFLSDLIDHLNILNVRLQGKKKTIIDLFDAIRAFKMKLDLWEKDLQSGNTTHFPKLQSVCTASTYEHYPTVLRELYDEFTDRFRDILTMENDFDLISSPFSVNYENVSPHLRTELIDLRCDRVLKFQYEKNLHNLIDFYKVLPRDQYPQLHTTAAKILFDECKACGKKLATAREVAGYDPLGITKTMDKYRHKKRPLSVEDMDIQWLTKVFEPLNYNF</sequence>